<dbReference type="PROSITE" id="PS50894">
    <property type="entry name" value="HPT"/>
    <property type="match status" value="1"/>
</dbReference>
<dbReference type="PROSITE" id="PS50851">
    <property type="entry name" value="CHEW"/>
    <property type="match status" value="1"/>
</dbReference>
<feature type="domain" description="Histidine kinase" evidence="9">
    <location>
        <begin position="414"/>
        <end position="616"/>
    </location>
</feature>
<reference evidence="12" key="1">
    <citation type="submission" date="2021-02" db="EMBL/GenBank/DDBJ databases">
        <title>Skermanella TT6 skin isolate.</title>
        <authorList>
            <person name="Lee K."/>
            <person name="Ganzorig M."/>
        </authorList>
    </citation>
    <scope>NUCLEOTIDE SEQUENCE</scope>
    <source>
        <strain evidence="12">TT6</strain>
    </source>
</reference>
<evidence type="ECO:0000256" key="8">
    <source>
        <dbReference type="SAM" id="MobiDB-lite"/>
    </source>
</evidence>
<dbReference type="InterPro" id="IPR004105">
    <property type="entry name" value="CheA-like_dim"/>
</dbReference>
<protein>
    <recommendedName>
        <fullName evidence="2">histidine kinase</fullName>
        <ecNumber evidence="2">2.7.13.3</ecNumber>
    </recommendedName>
</protein>
<dbReference type="InterPro" id="IPR036890">
    <property type="entry name" value="HATPase_C_sf"/>
</dbReference>
<dbReference type="Pfam" id="PF01627">
    <property type="entry name" value="Hpt"/>
    <property type="match status" value="1"/>
</dbReference>
<gene>
    <name evidence="12" type="ORF">IGS68_11295</name>
</gene>
<dbReference type="InterPro" id="IPR036641">
    <property type="entry name" value="HPT_dom_sf"/>
</dbReference>
<dbReference type="Gene3D" id="1.10.287.560">
    <property type="entry name" value="Histidine kinase CheA-like, homodimeric domain"/>
    <property type="match status" value="1"/>
</dbReference>
<dbReference type="Gene3D" id="2.30.30.40">
    <property type="entry name" value="SH3 Domains"/>
    <property type="match status" value="1"/>
</dbReference>
<dbReference type="Pfam" id="PF01584">
    <property type="entry name" value="CheW"/>
    <property type="match status" value="1"/>
</dbReference>
<dbReference type="Gene3D" id="3.30.565.10">
    <property type="entry name" value="Histidine kinase-like ATPase, C-terminal domain"/>
    <property type="match status" value="1"/>
</dbReference>
<dbReference type="Proteomes" id="UP000595197">
    <property type="component" value="Chromosome"/>
</dbReference>
<keyword evidence="13" id="KW-1185">Reference proteome</keyword>
<feature type="region of interest" description="Disordered" evidence="8">
    <location>
        <begin position="336"/>
        <end position="364"/>
    </location>
</feature>
<dbReference type="SUPFAM" id="SSF50341">
    <property type="entry name" value="CheW-like"/>
    <property type="match status" value="1"/>
</dbReference>
<dbReference type="InterPro" id="IPR002545">
    <property type="entry name" value="CheW-lke_dom"/>
</dbReference>
<keyword evidence="4" id="KW-0808">Transferase</keyword>
<dbReference type="PANTHER" id="PTHR43395:SF1">
    <property type="entry name" value="CHEMOTAXIS PROTEIN CHEA"/>
    <property type="match status" value="1"/>
</dbReference>
<dbReference type="SMART" id="SM00387">
    <property type="entry name" value="HATPase_c"/>
    <property type="match status" value="1"/>
</dbReference>
<dbReference type="InterPro" id="IPR036097">
    <property type="entry name" value="HisK_dim/P_sf"/>
</dbReference>
<dbReference type="InterPro" id="IPR004358">
    <property type="entry name" value="Sig_transdc_His_kin-like_C"/>
</dbReference>
<name>A0ABX7BEQ0_9PROT</name>
<dbReference type="SMART" id="SM00073">
    <property type="entry name" value="HPT"/>
    <property type="match status" value="1"/>
</dbReference>
<comment type="catalytic activity">
    <reaction evidence="1">
        <text>ATP + protein L-histidine = ADP + protein N-phospho-L-histidine.</text>
        <dbReference type="EC" id="2.7.13.3"/>
    </reaction>
</comment>
<evidence type="ECO:0000259" key="9">
    <source>
        <dbReference type="PROSITE" id="PS50109"/>
    </source>
</evidence>
<feature type="domain" description="HPt" evidence="11">
    <location>
        <begin position="1"/>
        <end position="100"/>
    </location>
</feature>
<evidence type="ECO:0000256" key="4">
    <source>
        <dbReference type="ARBA" id="ARBA00022679"/>
    </source>
</evidence>
<evidence type="ECO:0000313" key="12">
    <source>
        <dbReference type="EMBL" id="QQP91743.1"/>
    </source>
</evidence>
<keyword evidence="5" id="KW-0418">Kinase</keyword>
<dbReference type="SUPFAM" id="SSF55874">
    <property type="entry name" value="ATPase domain of HSP90 chaperone/DNA topoisomerase II/histidine kinase"/>
    <property type="match status" value="1"/>
</dbReference>
<accession>A0ABX7BEQ0</accession>
<evidence type="ECO:0000256" key="6">
    <source>
        <dbReference type="ARBA" id="ARBA00023012"/>
    </source>
</evidence>
<evidence type="ECO:0000259" key="11">
    <source>
        <dbReference type="PROSITE" id="PS50894"/>
    </source>
</evidence>
<dbReference type="InterPro" id="IPR003594">
    <property type="entry name" value="HATPase_dom"/>
</dbReference>
<dbReference type="PANTHER" id="PTHR43395">
    <property type="entry name" value="SENSOR HISTIDINE KINASE CHEA"/>
    <property type="match status" value="1"/>
</dbReference>
<evidence type="ECO:0000256" key="2">
    <source>
        <dbReference type="ARBA" id="ARBA00012438"/>
    </source>
</evidence>
<dbReference type="RefSeq" id="WP_201079976.1">
    <property type="nucleotide sequence ID" value="NZ_CP067420.1"/>
</dbReference>
<dbReference type="InterPro" id="IPR037006">
    <property type="entry name" value="CheA-like_homodim_sf"/>
</dbReference>
<evidence type="ECO:0000256" key="7">
    <source>
        <dbReference type="PROSITE-ProRule" id="PRU00110"/>
    </source>
</evidence>
<evidence type="ECO:0000313" key="13">
    <source>
        <dbReference type="Proteomes" id="UP000595197"/>
    </source>
</evidence>
<keyword evidence="6" id="KW-0902">Two-component regulatory system</keyword>
<dbReference type="CDD" id="cd00088">
    <property type="entry name" value="HPT"/>
    <property type="match status" value="1"/>
</dbReference>
<dbReference type="Pfam" id="PF02895">
    <property type="entry name" value="H-kinase_dim"/>
    <property type="match status" value="1"/>
</dbReference>
<evidence type="ECO:0000259" key="10">
    <source>
        <dbReference type="PROSITE" id="PS50851"/>
    </source>
</evidence>
<dbReference type="EC" id="2.7.13.3" evidence="2"/>
<dbReference type="Gene3D" id="1.20.120.160">
    <property type="entry name" value="HPT domain"/>
    <property type="match status" value="1"/>
</dbReference>
<dbReference type="InterPro" id="IPR008207">
    <property type="entry name" value="Sig_transdc_His_kin_Hpt_dom"/>
</dbReference>
<dbReference type="EMBL" id="CP067420">
    <property type="protein sequence ID" value="QQP91743.1"/>
    <property type="molecule type" value="Genomic_DNA"/>
</dbReference>
<evidence type="ECO:0000256" key="3">
    <source>
        <dbReference type="ARBA" id="ARBA00022553"/>
    </source>
</evidence>
<dbReference type="SMART" id="SM00260">
    <property type="entry name" value="CheW"/>
    <property type="match status" value="1"/>
</dbReference>
<evidence type="ECO:0000256" key="5">
    <source>
        <dbReference type="ARBA" id="ARBA00022777"/>
    </source>
</evidence>
<dbReference type="SUPFAM" id="SSF47384">
    <property type="entry name" value="Homodimeric domain of signal transducing histidine kinase"/>
    <property type="match status" value="1"/>
</dbReference>
<dbReference type="Pfam" id="PF02518">
    <property type="entry name" value="HATPase_c"/>
    <property type="match status" value="1"/>
</dbReference>
<dbReference type="PRINTS" id="PR00344">
    <property type="entry name" value="BCTRLSENSOR"/>
</dbReference>
<dbReference type="InterPro" id="IPR051315">
    <property type="entry name" value="Bact_Chemotaxis_CheA"/>
</dbReference>
<dbReference type="InterPro" id="IPR036061">
    <property type="entry name" value="CheW-like_dom_sf"/>
</dbReference>
<feature type="domain" description="CheW-like" evidence="10">
    <location>
        <begin position="618"/>
        <end position="749"/>
    </location>
</feature>
<keyword evidence="3 7" id="KW-0597">Phosphoprotein</keyword>
<dbReference type="SMART" id="SM01231">
    <property type="entry name" value="H-kinase_dim"/>
    <property type="match status" value="1"/>
</dbReference>
<feature type="modified residue" description="Phosphohistidine" evidence="7">
    <location>
        <position position="43"/>
    </location>
</feature>
<dbReference type="InterPro" id="IPR005467">
    <property type="entry name" value="His_kinase_dom"/>
</dbReference>
<sequence>MNALLEQFLSEGRDLIQESTRGLIALERMPTGDGVALVFRAFHTLKGSSGVFDVPPMTRMLHAAEDALSAVRAGRAAIDASLIDLLLESLDRTASWLDALEAQGRLPADADAAASDLIDRFRRLVLGNADTAEAPTAPLPDDLPAYTAVERSTALDLLRQGDAGTGAFRIVYDPDPGCFFNGEDPLKLVSRLPGLAAVRISPREDWPAPENLDPFLCNLRIDLLAVGEEAAIRHAFRLVADQVRISAVDPEILGPGPALPHPPADIVQAVLDEQRRLLAAATPEGEMAGRWGSAATAAANALRHGGRADLADAVAAALARSMERRDPAPLAKSLVHATRARHPAARERDVPSSPAQPPSSRPLRVDEARIDRLFALVGEMIVAKNSLGWLAGRAAQPDGSGDIVRSLRDLHGTMDRLVRDMHDAMVRIRMVPVGQVFDRFPRFVRDLSLRLGKPVDLVIEGEETSADKTVVETLYEPLLHLVRNSLDHGIEPPEERRRRSKPDRATLTLRAFHSNDRIVVEVGDDGRGIDIAGVGRKAVQADVIDEAQLAALEDAEASRLIFTPGLSTAEEASDLSGRGMGMFAVRMAVERLGGGVAVETARHRGTTIRLELPLTLALLRIVTVEAAGRRFGVPLDDVAEMLRLPEDRVQRIKAQSAFAWRDQVVPLHSLAGLLDLGDDLPASPEARMVLVVRTEDGVFGLAIDGIGDRLEVILRPMDGVLADIPTYLGTTLQGDGRVLLILNLKEILP</sequence>
<dbReference type="SUPFAM" id="SSF47226">
    <property type="entry name" value="Histidine-containing phosphotransfer domain, HPT domain"/>
    <property type="match status" value="1"/>
</dbReference>
<evidence type="ECO:0000256" key="1">
    <source>
        <dbReference type="ARBA" id="ARBA00000085"/>
    </source>
</evidence>
<dbReference type="PROSITE" id="PS50109">
    <property type="entry name" value="HIS_KIN"/>
    <property type="match status" value="1"/>
</dbReference>
<proteinExistence type="predicted"/>
<organism evidence="12 13">
    <name type="scientific">Skermanella cutis</name>
    <dbReference type="NCBI Taxonomy" id="2775420"/>
    <lineage>
        <taxon>Bacteria</taxon>
        <taxon>Pseudomonadati</taxon>
        <taxon>Pseudomonadota</taxon>
        <taxon>Alphaproteobacteria</taxon>
        <taxon>Rhodospirillales</taxon>
        <taxon>Azospirillaceae</taxon>
        <taxon>Skermanella</taxon>
    </lineage>
</organism>